<organism evidence="1 2">
    <name type="scientific">Streptacidiphilus alkalitolerans</name>
    <dbReference type="NCBI Taxonomy" id="3342712"/>
    <lineage>
        <taxon>Bacteria</taxon>
        <taxon>Bacillati</taxon>
        <taxon>Actinomycetota</taxon>
        <taxon>Actinomycetes</taxon>
        <taxon>Kitasatosporales</taxon>
        <taxon>Streptomycetaceae</taxon>
        <taxon>Streptacidiphilus</taxon>
    </lineage>
</organism>
<name>A0ABV6WVL3_9ACTN</name>
<proteinExistence type="predicted"/>
<dbReference type="Proteomes" id="UP001592530">
    <property type="component" value="Unassembled WGS sequence"/>
</dbReference>
<protein>
    <recommendedName>
        <fullName evidence="3">Pectate lyase</fullName>
    </recommendedName>
</protein>
<sequence length="65" mass="7077">MRHYTNSKGAQGIADSGVVKATGQNKVIEFDVSVSRVTSRYNSKSGFTEWVAGGDLEVTNITVRR</sequence>
<evidence type="ECO:0000313" key="2">
    <source>
        <dbReference type="Proteomes" id="UP001592530"/>
    </source>
</evidence>
<evidence type="ECO:0000313" key="1">
    <source>
        <dbReference type="EMBL" id="MFC1430090.1"/>
    </source>
</evidence>
<gene>
    <name evidence="1" type="ORF">ACEZDB_05385</name>
</gene>
<reference evidence="1 2" key="1">
    <citation type="submission" date="2024-09" db="EMBL/GenBank/DDBJ databases">
        <authorList>
            <person name="Lee S.D."/>
        </authorList>
    </citation>
    <scope>NUCLEOTIDE SEQUENCE [LARGE SCALE GENOMIC DNA]</scope>
    <source>
        <strain evidence="1 2">N1-3</strain>
    </source>
</reference>
<dbReference type="EMBL" id="JBHEZY010000002">
    <property type="protein sequence ID" value="MFC1430090.1"/>
    <property type="molecule type" value="Genomic_DNA"/>
</dbReference>
<dbReference type="RefSeq" id="WP_380549282.1">
    <property type="nucleotide sequence ID" value="NZ_JBHEZY010000002.1"/>
</dbReference>
<accession>A0ABV6WVL3</accession>
<evidence type="ECO:0008006" key="3">
    <source>
        <dbReference type="Google" id="ProtNLM"/>
    </source>
</evidence>
<comment type="caution">
    <text evidence="1">The sequence shown here is derived from an EMBL/GenBank/DDBJ whole genome shotgun (WGS) entry which is preliminary data.</text>
</comment>